<dbReference type="VEuPathDB" id="VectorBase:GPPI033970"/>
<dbReference type="EnsemblMetazoa" id="GPPI033970-RA">
    <property type="protein sequence ID" value="GPPI033970-PA"/>
    <property type="gene ID" value="GPPI033970"/>
</dbReference>
<dbReference type="EMBL" id="JXJN01016424">
    <property type="status" value="NOT_ANNOTATED_CDS"/>
    <property type="molecule type" value="Genomic_DNA"/>
</dbReference>
<dbReference type="Pfam" id="PF13507">
    <property type="entry name" value="GATase_5"/>
    <property type="match status" value="2"/>
</dbReference>
<accession>A0A1B0BLK0</accession>
<dbReference type="InterPro" id="IPR029062">
    <property type="entry name" value="Class_I_gatase-like"/>
</dbReference>
<proteinExistence type="predicted"/>
<dbReference type="SUPFAM" id="SSF52317">
    <property type="entry name" value="Class I glutamine amidotransferase-like"/>
    <property type="match status" value="1"/>
</dbReference>
<dbReference type="Gene3D" id="3.40.50.880">
    <property type="match status" value="2"/>
</dbReference>
<evidence type="ECO:0008006" key="3">
    <source>
        <dbReference type="Google" id="ProtNLM"/>
    </source>
</evidence>
<dbReference type="SMART" id="SM01211">
    <property type="entry name" value="GATase_5"/>
    <property type="match status" value="1"/>
</dbReference>
<reference evidence="2" key="1">
    <citation type="submission" date="2015-01" db="EMBL/GenBank/DDBJ databases">
        <authorList>
            <person name="Aksoy S."/>
            <person name="Warren W."/>
            <person name="Wilson R.K."/>
        </authorList>
    </citation>
    <scope>NUCLEOTIDE SEQUENCE [LARGE SCALE GENOMIC DNA]</scope>
    <source>
        <strain evidence="2">IAEA</strain>
    </source>
</reference>
<organism evidence="1 2">
    <name type="scientific">Glossina palpalis gambiensis</name>
    <dbReference type="NCBI Taxonomy" id="67801"/>
    <lineage>
        <taxon>Eukaryota</taxon>
        <taxon>Metazoa</taxon>
        <taxon>Ecdysozoa</taxon>
        <taxon>Arthropoda</taxon>
        <taxon>Hexapoda</taxon>
        <taxon>Insecta</taxon>
        <taxon>Pterygota</taxon>
        <taxon>Neoptera</taxon>
        <taxon>Endopterygota</taxon>
        <taxon>Diptera</taxon>
        <taxon>Brachycera</taxon>
        <taxon>Muscomorpha</taxon>
        <taxon>Hippoboscoidea</taxon>
        <taxon>Glossinidae</taxon>
        <taxon>Glossina</taxon>
    </lineage>
</organism>
<evidence type="ECO:0000313" key="1">
    <source>
        <dbReference type="EnsemblMetazoa" id="GPPI033970-PA"/>
    </source>
</evidence>
<dbReference type="GO" id="GO:0006164">
    <property type="term" value="P:purine nucleotide biosynthetic process"/>
    <property type="evidence" value="ECO:0007669"/>
    <property type="project" value="TreeGrafter"/>
</dbReference>
<dbReference type="GO" id="GO:0005737">
    <property type="term" value="C:cytoplasm"/>
    <property type="evidence" value="ECO:0007669"/>
    <property type="project" value="TreeGrafter"/>
</dbReference>
<keyword evidence="2" id="KW-1185">Reference proteome</keyword>
<dbReference type="PANTHER" id="PTHR10099:SF1">
    <property type="entry name" value="PHOSPHORIBOSYLFORMYLGLYCINAMIDINE SYNTHASE"/>
    <property type="match status" value="1"/>
</dbReference>
<name>A0A1B0BLK0_9MUSC</name>
<dbReference type="STRING" id="67801.A0A1B0BLK0"/>
<dbReference type="GO" id="GO:0004642">
    <property type="term" value="F:phosphoribosylformylglycinamidine synthase activity"/>
    <property type="evidence" value="ECO:0007669"/>
    <property type="project" value="TreeGrafter"/>
</dbReference>
<evidence type="ECO:0000313" key="2">
    <source>
        <dbReference type="Proteomes" id="UP000092460"/>
    </source>
</evidence>
<dbReference type="AlphaFoldDB" id="A0A1B0BLK0"/>
<sequence>MKSKGAHLQQCHALFQSLLDSRLQNETFLAPVLKMADWSWSKYVKNGTKLLPLLIIKTSMDNYGHSISSDHMSSIPSFELEKLQTNADYAIEEFNTLDYRTGPNHCDVHLNLELILKSATRRICLAVLREESVSSHREMMASLLKANFEVHDVTMCDLLEVKTSLDRYRAVIFPGGFSQADTLGSAKGWAANIMLSETLAPQFQTFKQTQGYFFIRDLQWVSINEFNRLDVPDVALLHNKSEWFECRWATLCIASSKAMMLSKLNGSVLGCWVALDDNAKPTDVYPMNPNGAAEGIAGLCSREGRHLAMMPHLERYHAMFKWPYISPVPIRRPCFPSGFSKMANVSFVNVVTPNTVTAGSTSHSLIPFINDNRRRRKCIFTPTEEDPLQTTYPSDDAENLPLSGFSSKLPEERSINIEIKMPETAVRDKAYCCRNSENDKIYLQYDIL</sequence>
<reference evidence="1" key="2">
    <citation type="submission" date="2020-05" db="UniProtKB">
        <authorList>
            <consortium name="EnsemblMetazoa"/>
        </authorList>
    </citation>
    <scope>IDENTIFICATION</scope>
    <source>
        <strain evidence="1">IAEA</strain>
    </source>
</reference>
<dbReference type="PANTHER" id="PTHR10099">
    <property type="entry name" value="PHOSPHORIBOSYLFORMYLGLYCINAMIDINE SYNTHASE"/>
    <property type="match status" value="1"/>
</dbReference>
<dbReference type="Proteomes" id="UP000092460">
    <property type="component" value="Unassembled WGS sequence"/>
</dbReference>
<protein>
    <recommendedName>
        <fullName evidence="3">CobB/CobQ-like glutamine amidotransferase domain-containing protein</fullName>
    </recommendedName>
</protein>